<dbReference type="CDD" id="cd00085">
    <property type="entry name" value="HNHc"/>
    <property type="match status" value="1"/>
</dbReference>
<dbReference type="eggNOG" id="COG1403">
    <property type="taxonomic scope" value="Bacteria"/>
</dbReference>
<protein>
    <recommendedName>
        <fullName evidence="1">HNH nuclease domain-containing protein</fullName>
    </recommendedName>
</protein>
<evidence type="ECO:0000259" key="1">
    <source>
        <dbReference type="SMART" id="SM00507"/>
    </source>
</evidence>
<dbReference type="AlphaFoldDB" id="Q0I2A0"/>
<gene>
    <name evidence="2" type="ordered locus">HS_0453</name>
</gene>
<sequence>MRLNVDLSELWQSVKQISKIKIDIDLEKLTALNPINTTVGLEIPIDEITFTPLPTYQGKQVILFIPDHSYNTLFEETLCDPTKGNKYHLTDCTTLESMRQRNRYKRYFATTNLSGEFTISNGAGQSAEVRLQVCQNCLKKLNYKQFNRNRWLVLNMFDLAEFFAHYRTSFRRDIETQNMVAEEAGSYSTDWRLISQRYREGQKWCCENCGLNMQSYPHLLDVHHRNGNKRDNSDQNLQALCRECHIQQDMHTHMQLSEEERRTFSYLRR</sequence>
<name>Q0I2A0_HISS1</name>
<proteinExistence type="predicted"/>
<accession>Q0I2A0</accession>
<dbReference type="SMART" id="SM00507">
    <property type="entry name" value="HNHc"/>
    <property type="match status" value="1"/>
</dbReference>
<dbReference type="InterPro" id="IPR003615">
    <property type="entry name" value="HNH_nuc"/>
</dbReference>
<dbReference type="HOGENOM" id="CLU_065126_0_0_6"/>
<organism evidence="2">
    <name type="scientific">Histophilus somni (strain 129Pt)</name>
    <name type="common">Haemophilus somnus</name>
    <dbReference type="NCBI Taxonomy" id="205914"/>
    <lineage>
        <taxon>Bacteria</taxon>
        <taxon>Pseudomonadati</taxon>
        <taxon>Pseudomonadota</taxon>
        <taxon>Gammaproteobacteria</taxon>
        <taxon>Pasteurellales</taxon>
        <taxon>Pasteurellaceae</taxon>
        <taxon>Histophilus</taxon>
    </lineage>
</organism>
<reference evidence="2" key="1">
    <citation type="submission" date="2006-08" db="EMBL/GenBank/DDBJ databases">
        <title>Complete genome sequence of Haemophilus somnus 129PT.</title>
        <authorList>
            <person name="Copeland A."/>
            <person name="Lucas S."/>
            <person name="Lapidus A."/>
            <person name="Barry K."/>
            <person name="Glavina del Rio T."/>
            <person name="Hammon N."/>
            <person name="Dalin E."/>
            <person name="Tice H."/>
            <person name="Pitluck S."/>
            <person name="Brettin T.S."/>
            <person name="Bruce D."/>
            <person name="Challacombe J.F."/>
            <person name="Chertkov O."/>
            <person name="Detter J.C."/>
            <person name="Gilna P."/>
            <person name="Han S."/>
            <person name="Misra M."/>
            <person name="Tapia R."/>
            <person name="Thayer N.N."/>
            <person name="Xie G."/>
            <person name="Inzana T.J."/>
            <person name="Duncan A.J."/>
            <person name="Siddaramppa S."/>
            <person name="Richardson P."/>
        </authorList>
    </citation>
    <scope>NUCLEOTIDE SEQUENCE</scope>
    <source>
        <strain evidence="2">129PT</strain>
    </source>
</reference>
<evidence type="ECO:0000313" key="2">
    <source>
        <dbReference type="EMBL" id="ABI24730.1"/>
    </source>
</evidence>
<dbReference type="EMBL" id="CP000436">
    <property type="protein sequence ID" value="ABI24730.1"/>
    <property type="molecule type" value="Genomic_DNA"/>
</dbReference>
<dbReference type="KEGG" id="hso:HS_0453"/>
<feature type="domain" description="HNH nuclease" evidence="1">
    <location>
        <begin position="193"/>
        <end position="246"/>
    </location>
</feature>